<dbReference type="EMBL" id="CAADHO010000005">
    <property type="protein sequence ID" value="VFQ45272.1"/>
    <property type="molecule type" value="Genomic_DNA"/>
</dbReference>
<accession>A0A4U8YTS5</accession>
<keyword evidence="2" id="KW-1185">Reference proteome</keyword>
<gene>
    <name evidence="1" type="ORF">MSL71_29290</name>
</gene>
<protein>
    <submittedName>
        <fullName evidence="1">Uncharacterized protein</fullName>
    </submittedName>
</protein>
<evidence type="ECO:0000313" key="2">
    <source>
        <dbReference type="Proteomes" id="UP000507962"/>
    </source>
</evidence>
<dbReference type="AlphaFoldDB" id="A0A4U8YTS5"/>
<reference evidence="1 2" key="1">
    <citation type="submission" date="2019-03" db="EMBL/GenBank/DDBJ databases">
        <authorList>
            <person name="Nijsse B."/>
        </authorList>
    </citation>
    <scope>NUCLEOTIDE SEQUENCE [LARGE SCALE GENOMIC DNA]</scope>
    <source>
        <strain evidence="1">Desulfoluna butyratoxydans MSL71</strain>
    </source>
</reference>
<proteinExistence type="predicted"/>
<evidence type="ECO:0000313" key="1">
    <source>
        <dbReference type="EMBL" id="VFQ45272.1"/>
    </source>
</evidence>
<organism evidence="1 2">
    <name type="scientific">Desulfoluna butyratoxydans</name>
    <dbReference type="NCBI Taxonomy" id="231438"/>
    <lineage>
        <taxon>Bacteria</taxon>
        <taxon>Pseudomonadati</taxon>
        <taxon>Thermodesulfobacteriota</taxon>
        <taxon>Desulfobacteria</taxon>
        <taxon>Desulfobacterales</taxon>
        <taxon>Desulfolunaceae</taxon>
        <taxon>Desulfoluna</taxon>
    </lineage>
</organism>
<dbReference type="Proteomes" id="UP000507962">
    <property type="component" value="Unassembled WGS sequence"/>
</dbReference>
<sequence length="522" mass="57454">MLRHGPFCLQEPMTSSAEDIERIFSASRGYNALFLAAGALENACEETPENLTEEGTRMLLACLADPRFENRRTAYFFYERLARILTDTALKLGPDHPVAQLALHGISALCGEASGPRHMAICTACRGLAPRKAALPPAGPCPDPGLRSLAEVLEEAGFPLNTTAHPAGRSLLFHHRSQTLVIKCARPGEDPAGLSAEWHWMRALAPILPAGTHVPTPVGPALMRMTGLPPEAASDTAMAFLTTPAYFTYPNEPTAPMETDQASEVLGTAAFLFGYLASRGILHTAPVPLFHNRVQTDRRDDDGIYLWQKGGRLDRWLASCRFPNFGLSGLRDFEHMETAPELSLSDTYRTMGDQVLSLLLVAGSHFRSREGKAAPSPGRTDHRSLFSQDKLTDMLAAIANGYHKGYTGREQSHFSSRNFRVLAGRMTDEMGEDHHMEEILRARDQQTMEEEAFRDFLMERGYTEEETQRVQKGAADMVLFTGPHLGRFNGKISCPELIEFTATLASITITDGFLAKARNPSP</sequence>
<name>A0A4U8YTS5_9BACT</name>
<dbReference type="NCBIfam" id="NF033874">
    <property type="entry name" value="SidJ_rel_pseudo"/>
    <property type="match status" value="1"/>
</dbReference>